<gene>
    <name evidence="1" type="ORF">GCM10007424_06910</name>
</gene>
<proteinExistence type="predicted"/>
<dbReference type="EMBL" id="BMJE01000002">
    <property type="protein sequence ID" value="GGB69559.1"/>
    <property type="molecule type" value="Genomic_DNA"/>
</dbReference>
<evidence type="ECO:0000313" key="1">
    <source>
        <dbReference type="EMBL" id="GGB69559.1"/>
    </source>
</evidence>
<accession>A0ABQ1JI42</accession>
<dbReference type="Proteomes" id="UP000615760">
    <property type="component" value="Unassembled WGS sequence"/>
</dbReference>
<protein>
    <recommendedName>
        <fullName evidence="3">DUF4494 domain-containing protein</fullName>
    </recommendedName>
</protein>
<name>A0ABQ1JI42_9FLAO</name>
<keyword evidence="2" id="KW-1185">Reference proteome</keyword>
<reference evidence="2" key="1">
    <citation type="journal article" date="2019" name="Int. J. Syst. Evol. Microbiol.">
        <title>The Global Catalogue of Microorganisms (GCM) 10K type strain sequencing project: providing services to taxonomists for standard genome sequencing and annotation.</title>
        <authorList>
            <consortium name="The Broad Institute Genomics Platform"/>
            <consortium name="The Broad Institute Genome Sequencing Center for Infectious Disease"/>
            <person name="Wu L."/>
            <person name="Ma J."/>
        </authorList>
    </citation>
    <scope>NUCLEOTIDE SEQUENCE [LARGE SCALE GENOMIC DNA]</scope>
    <source>
        <strain evidence="2">CGMCC 1.15461</strain>
    </source>
</reference>
<evidence type="ECO:0008006" key="3">
    <source>
        <dbReference type="Google" id="ProtNLM"/>
    </source>
</evidence>
<evidence type="ECO:0000313" key="2">
    <source>
        <dbReference type="Proteomes" id="UP000615760"/>
    </source>
</evidence>
<comment type="caution">
    <text evidence="1">The sequence shown here is derived from an EMBL/GenBank/DDBJ whole genome shotgun (WGS) entry which is preliminary data.</text>
</comment>
<sequence>MVSCKWFDTKAPDEQELLEQRLNEINLREVSSYPSIAGCDALMDKNERKECFLSTMAALIQKKLTADTLIVEYAEADTIKVEVTVFPDATLNFEPKFETDSTAYDTTAVYRVIKSSLVNFPEIEPAQKEGIPVTTKFTLPVVINIE</sequence>
<organism evidence="1 2">
    <name type="scientific">Flavobacterium suaedae</name>
    <dbReference type="NCBI Taxonomy" id="1767027"/>
    <lineage>
        <taxon>Bacteria</taxon>
        <taxon>Pseudomonadati</taxon>
        <taxon>Bacteroidota</taxon>
        <taxon>Flavobacteriia</taxon>
        <taxon>Flavobacteriales</taxon>
        <taxon>Flavobacteriaceae</taxon>
        <taxon>Flavobacterium</taxon>
    </lineage>
</organism>